<feature type="non-terminal residue" evidence="2">
    <location>
        <position position="474"/>
    </location>
</feature>
<dbReference type="InterPro" id="IPR000477">
    <property type="entry name" value="RT_dom"/>
</dbReference>
<dbReference type="GO" id="GO:0003964">
    <property type="term" value="F:RNA-directed DNA polymerase activity"/>
    <property type="evidence" value="ECO:0007669"/>
    <property type="project" value="UniProtKB-KW"/>
</dbReference>
<dbReference type="EMBL" id="GBHO01022408">
    <property type="protein sequence ID" value="JAG21196.1"/>
    <property type="molecule type" value="Transcribed_RNA"/>
</dbReference>
<evidence type="ECO:0000313" key="2">
    <source>
        <dbReference type="EMBL" id="JAG21196.1"/>
    </source>
</evidence>
<dbReference type="CDD" id="cd01650">
    <property type="entry name" value="RT_nLTR_like"/>
    <property type="match status" value="1"/>
</dbReference>
<dbReference type="SUPFAM" id="SSF56672">
    <property type="entry name" value="DNA/RNA polymerases"/>
    <property type="match status" value="1"/>
</dbReference>
<reference evidence="2" key="1">
    <citation type="journal article" date="2014" name="PLoS ONE">
        <title>Transcriptome-Based Identification of ABC Transporters in the Western Tarnished Plant Bug Lygus hesperus.</title>
        <authorList>
            <person name="Hull J.J."/>
            <person name="Chaney K."/>
            <person name="Geib S.M."/>
            <person name="Fabrick J.A."/>
            <person name="Brent C.S."/>
            <person name="Walsh D."/>
            <person name="Lavine L.C."/>
        </authorList>
    </citation>
    <scope>NUCLEOTIDE SEQUENCE</scope>
</reference>
<reference evidence="2" key="2">
    <citation type="submission" date="2014-07" db="EMBL/GenBank/DDBJ databases">
        <authorList>
            <person name="Hull J."/>
        </authorList>
    </citation>
    <scope>NUCLEOTIDE SEQUENCE</scope>
</reference>
<evidence type="ECO:0000259" key="1">
    <source>
        <dbReference type="PROSITE" id="PS50878"/>
    </source>
</evidence>
<accession>A0A0A9XNJ7</accession>
<dbReference type="InterPro" id="IPR043502">
    <property type="entry name" value="DNA/RNA_pol_sf"/>
</dbReference>
<proteinExistence type="predicted"/>
<dbReference type="AlphaFoldDB" id="A0A0A9XNJ7"/>
<dbReference type="PROSITE" id="PS50878">
    <property type="entry name" value="RT_POL"/>
    <property type="match status" value="1"/>
</dbReference>
<protein>
    <submittedName>
        <fullName evidence="2">RNA-directed DNA polymerase from mobile element jockey</fullName>
    </submittedName>
</protein>
<organism evidence="2">
    <name type="scientific">Lygus hesperus</name>
    <name type="common">Western plant bug</name>
    <dbReference type="NCBI Taxonomy" id="30085"/>
    <lineage>
        <taxon>Eukaryota</taxon>
        <taxon>Metazoa</taxon>
        <taxon>Ecdysozoa</taxon>
        <taxon>Arthropoda</taxon>
        <taxon>Hexapoda</taxon>
        <taxon>Insecta</taxon>
        <taxon>Pterygota</taxon>
        <taxon>Neoptera</taxon>
        <taxon>Paraneoptera</taxon>
        <taxon>Hemiptera</taxon>
        <taxon>Heteroptera</taxon>
        <taxon>Panheteroptera</taxon>
        <taxon>Cimicomorpha</taxon>
        <taxon>Miridae</taxon>
        <taxon>Mirini</taxon>
        <taxon>Lygus</taxon>
    </lineage>
</organism>
<feature type="non-terminal residue" evidence="2">
    <location>
        <position position="1"/>
    </location>
</feature>
<feature type="domain" description="Reverse transcriptase" evidence="1">
    <location>
        <begin position="108"/>
        <end position="367"/>
    </location>
</feature>
<sequence>KWIRERGKSREGGSPVESCSADEFNAFFINIPKTLRCNVPATNIDPLSFFATIEAPSFVFELVSPSDIRETIHSLRNTQGTDIYGLKAKVIKYIAPAIASPLCFLINESLLQGIFPTALKKSIVVPIYKKGDRSDPGNYRPISLLPVFSKIFEQILMRRISQHFEKYGILSDNQFGFRPKKSTSDAILNFTKFCIEGFENKGYVRATFLDLSKAFDCVDHDVLLRKLGVYGFDAIALTLMKSYLSGRLQAVKLDSGLSSFAEVSMGVPQGSILGPLLFLIYSNDVEKASPSTHYVRFADDPTLLVTGSSLLEVTASSNTAVELTSQWMHANGLTLNSSKSVTLDLTLRRAGSSELNTDPARFLGVTIDGGLTWAPHCENVASRLRSGIFLLRSLTECVSRDVLKMCYHGCFHSVLAYGVAAWGHCSLSSALFGLQRRAIRVIAGLQYREDCRDAFRHMSILTLPCVYIKECLIM</sequence>
<dbReference type="Pfam" id="PF00078">
    <property type="entry name" value="RVT_1"/>
    <property type="match status" value="1"/>
</dbReference>
<keyword evidence="2" id="KW-0548">Nucleotidyltransferase</keyword>
<gene>
    <name evidence="2" type="primary">pol_352</name>
    <name evidence="2" type="ORF">CM83_101665</name>
</gene>
<dbReference type="PANTHER" id="PTHR33332">
    <property type="entry name" value="REVERSE TRANSCRIPTASE DOMAIN-CONTAINING PROTEIN"/>
    <property type="match status" value="1"/>
</dbReference>
<keyword evidence="2" id="KW-0695">RNA-directed DNA polymerase</keyword>
<name>A0A0A9XNJ7_LYGHE</name>
<keyword evidence="2" id="KW-0808">Transferase</keyword>